<dbReference type="AlphaFoldDB" id="A0A8C4LDT2"/>
<dbReference type="FunFam" id="2.40.10.10:FF:000068">
    <property type="entry name" value="transmembrane protease serine 2"/>
    <property type="match status" value="1"/>
</dbReference>
<dbReference type="PROSITE" id="PS50240">
    <property type="entry name" value="TRYPSIN_DOM"/>
    <property type="match status" value="1"/>
</dbReference>
<dbReference type="Ensembl" id="ENSEAST00005010081.1">
    <property type="protein sequence ID" value="ENSEASP00005009268.1"/>
    <property type="gene ID" value="ENSEASG00005006632.1"/>
</dbReference>
<protein>
    <recommendedName>
        <fullName evidence="5">Peptidase S1 domain-containing protein</fullName>
    </recommendedName>
</protein>
<dbReference type="InterPro" id="IPR001254">
    <property type="entry name" value="Trypsin_dom"/>
</dbReference>
<evidence type="ECO:0000256" key="4">
    <source>
        <dbReference type="ARBA" id="ARBA00023157"/>
    </source>
</evidence>
<dbReference type="GO" id="GO:0006508">
    <property type="term" value="P:proteolysis"/>
    <property type="evidence" value="ECO:0007669"/>
    <property type="project" value="UniProtKB-KW"/>
</dbReference>
<evidence type="ECO:0000256" key="1">
    <source>
        <dbReference type="ARBA" id="ARBA00022670"/>
    </source>
</evidence>
<sequence length="229" mass="25616">MNFKTDESVGERGFKLILEDTIQKQSQESNVGAQLPISGVTVGNKTRRQPTQDRRGIPVVDPFLREGSERNPNVLPAELGEPRVVGGRAAPAMSWPWLVSLQHQVQHYCGGALIAKQWVPTAAHYNFSTVTDKLVIGRSYLSNVRNSDLMPVKAVYAHPGFTQFPPNEDLALLHLEKPVELGEFVSPICLPRKDEKTNLLSKCMTAGWGITEPHHINHHTPWLRSVFRE</sequence>
<dbReference type="InterPro" id="IPR009003">
    <property type="entry name" value="Peptidase_S1_PA"/>
</dbReference>
<dbReference type="InterPro" id="IPR043504">
    <property type="entry name" value="Peptidase_S1_PA_chymotrypsin"/>
</dbReference>
<keyword evidence="3" id="KW-0720">Serine protease</keyword>
<evidence type="ECO:0000259" key="5">
    <source>
        <dbReference type="PROSITE" id="PS50240"/>
    </source>
</evidence>
<organism evidence="6">
    <name type="scientific">Equus asinus asinus</name>
    <dbReference type="NCBI Taxonomy" id="83772"/>
    <lineage>
        <taxon>Eukaryota</taxon>
        <taxon>Metazoa</taxon>
        <taxon>Chordata</taxon>
        <taxon>Craniata</taxon>
        <taxon>Vertebrata</taxon>
        <taxon>Euteleostomi</taxon>
        <taxon>Mammalia</taxon>
        <taxon>Eutheria</taxon>
        <taxon>Laurasiatheria</taxon>
        <taxon>Perissodactyla</taxon>
        <taxon>Equidae</taxon>
        <taxon>Equus</taxon>
    </lineage>
</organism>
<keyword evidence="4" id="KW-1015">Disulfide bond</keyword>
<keyword evidence="2" id="KW-0378">Hydrolase</keyword>
<proteinExistence type="predicted"/>
<dbReference type="CDD" id="cd00190">
    <property type="entry name" value="Tryp_SPc"/>
    <property type="match status" value="1"/>
</dbReference>
<dbReference type="PANTHER" id="PTHR24252:SF7">
    <property type="entry name" value="HYALIN"/>
    <property type="match status" value="1"/>
</dbReference>
<dbReference type="SMART" id="SM00020">
    <property type="entry name" value="Tryp_SPc"/>
    <property type="match status" value="1"/>
</dbReference>
<feature type="domain" description="Peptidase S1" evidence="5">
    <location>
        <begin position="84"/>
        <end position="229"/>
    </location>
</feature>
<accession>A0A8C4LDT2</accession>
<evidence type="ECO:0000313" key="6">
    <source>
        <dbReference type="Ensembl" id="ENSEASP00005009268.1"/>
    </source>
</evidence>
<dbReference type="PANTHER" id="PTHR24252">
    <property type="entry name" value="ACROSIN-RELATED"/>
    <property type="match status" value="1"/>
</dbReference>
<dbReference type="Gene3D" id="2.40.10.10">
    <property type="entry name" value="Trypsin-like serine proteases"/>
    <property type="match status" value="1"/>
</dbReference>
<keyword evidence="1" id="KW-0645">Protease</keyword>
<evidence type="ECO:0000256" key="2">
    <source>
        <dbReference type="ARBA" id="ARBA00022801"/>
    </source>
</evidence>
<evidence type="ECO:0000256" key="3">
    <source>
        <dbReference type="ARBA" id="ARBA00022825"/>
    </source>
</evidence>
<dbReference type="GO" id="GO:0004252">
    <property type="term" value="F:serine-type endopeptidase activity"/>
    <property type="evidence" value="ECO:0007669"/>
    <property type="project" value="InterPro"/>
</dbReference>
<reference evidence="6" key="1">
    <citation type="submission" date="2023-03" db="UniProtKB">
        <authorList>
            <consortium name="Ensembl"/>
        </authorList>
    </citation>
    <scope>IDENTIFICATION</scope>
</reference>
<dbReference type="Pfam" id="PF00089">
    <property type="entry name" value="Trypsin"/>
    <property type="match status" value="1"/>
</dbReference>
<dbReference type="PRINTS" id="PR00722">
    <property type="entry name" value="CHYMOTRYPSIN"/>
</dbReference>
<dbReference type="InterPro" id="IPR001314">
    <property type="entry name" value="Peptidase_S1A"/>
</dbReference>
<dbReference type="SUPFAM" id="SSF50494">
    <property type="entry name" value="Trypsin-like serine proteases"/>
    <property type="match status" value="1"/>
</dbReference>
<name>A0A8C4LDT2_EQUAS</name>